<dbReference type="GO" id="GO:0005085">
    <property type="term" value="F:guanyl-nucleotide exchange factor activity"/>
    <property type="evidence" value="ECO:0007669"/>
    <property type="project" value="UniProtKB-KW"/>
</dbReference>
<keyword evidence="11" id="KW-0175">Coiled coil</keyword>
<evidence type="ECO:0000256" key="2">
    <source>
        <dbReference type="ARBA" id="ARBA00022443"/>
    </source>
</evidence>
<evidence type="ECO:0000256" key="10">
    <source>
        <dbReference type="PROSITE-ProRule" id="PRU00192"/>
    </source>
</evidence>
<dbReference type="PROSITE" id="PS50001">
    <property type="entry name" value="SH2"/>
    <property type="match status" value="1"/>
</dbReference>
<evidence type="ECO:0000259" key="14">
    <source>
        <dbReference type="PROSITE" id="PS50002"/>
    </source>
</evidence>
<evidence type="ECO:0000259" key="15">
    <source>
        <dbReference type="PROSITE" id="PS50003"/>
    </source>
</evidence>
<dbReference type="SUPFAM" id="SSF48065">
    <property type="entry name" value="DBL homology domain (DH-domain)"/>
    <property type="match status" value="1"/>
</dbReference>
<evidence type="ECO:0000256" key="1">
    <source>
        <dbReference type="ARBA" id="ARBA00009034"/>
    </source>
</evidence>
<feature type="domain" description="SH2" evidence="13">
    <location>
        <begin position="918"/>
        <end position="1017"/>
    </location>
</feature>
<evidence type="ECO:0000256" key="3">
    <source>
        <dbReference type="ARBA" id="ARBA00022553"/>
    </source>
</evidence>
<dbReference type="InterPro" id="IPR036438">
    <property type="entry name" value="Insulin-like_sf"/>
</dbReference>
<dbReference type="PROSITE" id="PS50010">
    <property type="entry name" value="DH_2"/>
    <property type="match status" value="1"/>
</dbReference>
<dbReference type="SMART" id="SM00252">
    <property type="entry name" value="SH2"/>
    <property type="match status" value="1"/>
</dbReference>
<dbReference type="SUPFAM" id="SSF57889">
    <property type="entry name" value="Cysteine-rich domain"/>
    <property type="match status" value="1"/>
</dbReference>
<dbReference type="SUPFAM" id="SSF50729">
    <property type="entry name" value="PH domain-like"/>
    <property type="match status" value="1"/>
</dbReference>
<dbReference type="InterPro" id="IPR000219">
    <property type="entry name" value="DH_dom"/>
</dbReference>
<dbReference type="SMART" id="SM00325">
    <property type="entry name" value="RhoGEF"/>
    <property type="match status" value="1"/>
</dbReference>
<dbReference type="InterPro" id="IPR022353">
    <property type="entry name" value="Insulin_CS"/>
</dbReference>
<dbReference type="SMART" id="SM00033">
    <property type="entry name" value="CH"/>
    <property type="match status" value="1"/>
</dbReference>
<feature type="domain" description="DH" evidence="16">
    <location>
        <begin position="318"/>
        <end position="503"/>
    </location>
</feature>
<accession>A0A813MLH8</accession>
<evidence type="ECO:0000256" key="8">
    <source>
        <dbReference type="ARBA" id="ARBA00022999"/>
    </source>
</evidence>
<dbReference type="PROSITE" id="PS50081">
    <property type="entry name" value="ZF_DAG_PE_2"/>
    <property type="match status" value="1"/>
</dbReference>
<dbReference type="InterPro" id="IPR000980">
    <property type="entry name" value="SH2"/>
</dbReference>
<evidence type="ECO:0000256" key="12">
    <source>
        <dbReference type="SAM" id="MobiDB-lite"/>
    </source>
</evidence>
<dbReference type="PROSITE" id="PS50003">
    <property type="entry name" value="PH_DOMAIN"/>
    <property type="match status" value="1"/>
</dbReference>
<evidence type="ECO:0000256" key="6">
    <source>
        <dbReference type="ARBA" id="ARBA00022771"/>
    </source>
</evidence>
<dbReference type="EMBL" id="CAJNOH010000002">
    <property type="protein sequence ID" value="CAF0724315.1"/>
    <property type="molecule type" value="Genomic_DNA"/>
</dbReference>
<dbReference type="CDD" id="cd00160">
    <property type="entry name" value="RhoGEF"/>
    <property type="match status" value="1"/>
</dbReference>
<dbReference type="SUPFAM" id="SSF47576">
    <property type="entry name" value="Calponin-homology domain, CH-domain"/>
    <property type="match status" value="1"/>
</dbReference>
<keyword evidence="6" id="KW-0863">Zinc-finger</keyword>
<dbReference type="CDD" id="cd20810">
    <property type="entry name" value="C1_VAV"/>
    <property type="match status" value="1"/>
</dbReference>
<dbReference type="InterPro" id="IPR036860">
    <property type="entry name" value="SH2_dom_sf"/>
</dbReference>
<dbReference type="PANTHER" id="PTHR45818:SF3">
    <property type="entry name" value="PROTEIN VAV"/>
    <property type="match status" value="1"/>
</dbReference>
<feature type="region of interest" description="Disordered" evidence="12">
    <location>
        <begin position="841"/>
        <end position="880"/>
    </location>
</feature>
<dbReference type="InterPro" id="IPR036028">
    <property type="entry name" value="SH3-like_dom_sf"/>
</dbReference>
<dbReference type="Gene3D" id="2.30.29.30">
    <property type="entry name" value="Pleckstrin-homology domain (PH domain)/Phosphotyrosine-binding domain (PTB)"/>
    <property type="match status" value="1"/>
</dbReference>
<dbReference type="InterPro" id="IPR011993">
    <property type="entry name" value="PH-like_dom_sf"/>
</dbReference>
<dbReference type="SMART" id="SM00233">
    <property type="entry name" value="PH"/>
    <property type="match status" value="1"/>
</dbReference>
<dbReference type="EMBL" id="CAJNOL010000027">
    <property type="protein sequence ID" value="CAF0762636.1"/>
    <property type="molecule type" value="Genomic_DNA"/>
</dbReference>
<dbReference type="GO" id="GO:0005737">
    <property type="term" value="C:cytoplasm"/>
    <property type="evidence" value="ECO:0007669"/>
    <property type="project" value="TreeGrafter"/>
</dbReference>
<dbReference type="PANTHER" id="PTHR45818">
    <property type="entry name" value="PROTEIN VAV"/>
    <property type="match status" value="1"/>
</dbReference>
<dbReference type="InterPro" id="IPR028043">
    <property type="entry name" value="PAAT-like"/>
</dbReference>
<feature type="domain" description="PH" evidence="15">
    <location>
        <begin position="555"/>
        <end position="632"/>
    </location>
</feature>
<dbReference type="InterPro" id="IPR001452">
    <property type="entry name" value="SH3_domain"/>
</dbReference>
<dbReference type="Pfam" id="PF00307">
    <property type="entry name" value="CH"/>
    <property type="match status" value="1"/>
</dbReference>
<dbReference type="InterPro" id="IPR002219">
    <property type="entry name" value="PKC_DAG/PE"/>
</dbReference>
<keyword evidence="7" id="KW-0862">Zinc</keyword>
<evidence type="ECO:0000313" key="22">
    <source>
        <dbReference type="Proteomes" id="UP000663870"/>
    </source>
</evidence>
<evidence type="ECO:0000256" key="11">
    <source>
        <dbReference type="SAM" id="Coils"/>
    </source>
</evidence>
<dbReference type="CDD" id="cd00174">
    <property type="entry name" value="SH3"/>
    <property type="match status" value="1"/>
</dbReference>
<dbReference type="InterPro" id="IPR001715">
    <property type="entry name" value="CH_dom"/>
</dbReference>
<evidence type="ECO:0000256" key="9">
    <source>
        <dbReference type="PROSITE-ProRule" id="PRU00191"/>
    </source>
</evidence>
<protein>
    <submittedName>
        <fullName evidence="19">Uncharacterized protein</fullName>
    </submittedName>
</protein>
<dbReference type="Gene3D" id="3.30.505.10">
    <property type="entry name" value="SH2 domain"/>
    <property type="match status" value="1"/>
</dbReference>
<feature type="coiled-coil region" evidence="11">
    <location>
        <begin position="1285"/>
        <end position="1312"/>
    </location>
</feature>
<dbReference type="SMART" id="SM00109">
    <property type="entry name" value="C1"/>
    <property type="match status" value="1"/>
</dbReference>
<dbReference type="Proteomes" id="UP000663870">
    <property type="component" value="Unassembled WGS sequence"/>
</dbReference>
<dbReference type="PROSITE" id="PS50002">
    <property type="entry name" value="SH3"/>
    <property type="match status" value="1"/>
</dbReference>
<dbReference type="PROSITE" id="PS00479">
    <property type="entry name" value="ZF_DAG_PE_1"/>
    <property type="match status" value="1"/>
</dbReference>
<dbReference type="Pfam" id="PF14958">
    <property type="entry name" value="PAAT-like"/>
    <property type="match status" value="1"/>
</dbReference>
<dbReference type="Gene3D" id="1.10.418.10">
    <property type="entry name" value="Calponin-like domain"/>
    <property type="match status" value="1"/>
</dbReference>
<dbReference type="Pfam" id="PF22697">
    <property type="entry name" value="SOS1_NGEF_PH"/>
    <property type="match status" value="1"/>
</dbReference>
<keyword evidence="2 10" id="KW-0728">SH3 domain</keyword>
<dbReference type="Gene3D" id="1.20.900.10">
    <property type="entry name" value="Dbl homology (DH) domain"/>
    <property type="match status" value="1"/>
</dbReference>
<keyword evidence="8 9" id="KW-0727">SH2 domain</keyword>
<dbReference type="CDD" id="cd21201">
    <property type="entry name" value="CH_VAV"/>
    <property type="match status" value="1"/>
</dbReference>
<reference evidence="19" key="1">
    <citation type="submission" date="2021-02" db="EMBL/GenBank/DDBJ databases">
        <authorList>
            <person name="Nowell W R."/>
        </authorList>
    </citation>
    <scope>NUCLEOTIDE SEQUENCE</scope>
</reference>
<keyword evidence="3" id="KW-0597">Phosphoprotein</keyword>
<evidence type="ECO:0000256" key="7">
    <source>
        <dbReference type="ARBA" id="ARBA00022833"/>
    </source>
</evidence>
<comment type="caution">
    <text evidence="19">The sequence shown here is derived from an EMBL/GenBank/DDBJ whole genome shotgun (WGS) entry which is preliminary data.</text>
</comment>
<keyword evidence="4" id="KW-0344">Guanine-nucleotide releasing factor</keyword>
<gene>
    <name evidence="20" type="ORF">JXQ802_LOCUS2281</name>
    <name evidence="19" type="ORF">PYM288_LOCUS432</name>
</gene>
<dbReference type="SUPFAM" id="SSF50044">
    <property type="entry name" value="SH3-domain"/>
    <property type="match status" value="1"/>
</dbReference>
<dbReference type="PROSITE" id="PS50021">
    <property type="entry name" value="CH"/>
    <property type="match status" value="1"/>
</dbReference>
<evidence type="ECO:0000313" key="20">
    <source>
        <dbReference type="EMBL" id="CAF0762636.1"/>
    </source>
</evidence>
<dbReference type="Proteomes" id="UP000663854">
    <property type="component" value="Unassembled WGS sequence"/>
</dbReference>
<comment type="similarity">
    <text evidence="1">Belongs to the insulin family.</text>
</comment>
<dbReference type="PROSITE" id="PS00262">
    <property type="entry name" value="INSULIN"/>
    <property type="match status" value="1"/>
</dbReference>
<dbReference type="SMART" id="SM00326">
    <property type="entry name" value="SH3"/>
    <property type="match status" value="1"/>
</dbReference>
<evidence type="ECO:0000256" key="5">
    <source>
        <dbReference type="ARBA" id="ARBA00022723"/>
    </source>
</evidence>
<sequence length="1486" mass="171398">MNSPSSLPPPFDPNKNFQPVWRQAYQWLNQCHVLSPEANRILSLPTSTIEDLAVILTDGIVLCNLLNYLVPGIINYTDVSFRPQKSRFLCLQNIRLFLDTCRRELNFRDRDLFDPYMLFDKYDLDKIIQTLSKISRLDLAKRKNLTPFPINNPVNYVNMPKDDDNGILPIVRSLDETLPTQGPPKLQRQSSLCHSCRYARIHHVPSFHTTNLSQTTKQESSFMKTTSSTNLTESLSSSSLVAACAASTLSSAAAITDKNSNDLITTLTNNRLSTSSLPFSISNGDTGVYGSRISIADDVYEQLCEKPKKSDSHRAFLPRDHCVKELLDTELNYRDSLYQIVTHFIEPLPLKPDEKKKIFLNISDIYALHSEFYDDLRTAGRNEKGRTSRIVDLFTRWQDRFLIYAKYCSELPDAQEFLDRKIKQDTNFAQKLEQCRQSAGELGKFQLRDTVVLPFQRIVKYSLLLHTMKKNVPSTDQNGDTKRQLLEKAEQLMIDVNLYINEAKRAHDNLKVINNIEKTICDIKLPSDSCLRSYGRFIADEQFTVSDDGHRGGTRTVFLFDRVLLICKVKGSEKYTFRAALFIQGCQIEELKPTKREFPFILRDKLKREYRFVAKTEEKRTYWLKNLRDAIDRCSNPELFENGHYFQMKSFDEINPRCDLCNRYLCGIFYQGYECSRCQKRLHRECIKKMGPCFHRASLERIRSFDRGSIELPRAFSSASNVNNHNRVYALYDYDGSINNKNNRSHINRFDDRHIKVNEGDELEIIEDDDEHMWKVKNLRTNEIGLIPATLVGAIDGDLQKTIQRSSTTLAETSSLRSNISSTLAHHFPFIRSLVQAYSPPSTTRESCGNTYSNPPSTNNNSNNNNTIPIQRSKSISSPTTLETNPYKHRTLQLSSSFDNTHLSSTFVPILPNNRLYDWYLDISRHQAEDILRNETVPNNTFLVRKQGKNEGHAISIKHNNEVYHIRIYTQEIDGSVKHYLVDSLLFDSLQSLIQYYQTHSLEDRFPPVKSSLVYPIAHMAEYVSVRSNWSSVNSIALDLVCDINIEESQQTTMMDKQEETNDDTNFRKTTSSNENITSVILRSNETDKREDPIIILSVLQPDEYHIISIQFLSNAKHIEFYHREYIGSCQGSRITELDSESIYESSFEFNQSHEEITLKCLKLADITQLIVYCLQINLSKNKSNVQSIPMMNLPFDLNRVRSMIDETSLSSNARQFMNDLQHLQERRRTKETSSSSSSQQMNLTQIMLMMKGMTDSSSNTKQSTPTLLTPILKEIKSSVNEDMKSAASQDNNNMKQELSALENRLQTYIDKQFLQLQQHIDNRLDHLEKKLAIINSPIDPKLNEKYIDGKQYTIKSIDTTYTQRVSDHGQCTVELNNQGEKTNTITEGEIVQIKNKWFKVEDCRLNRAYVVTCGSELFLRMHNLVCSYVEQHYGKKLLKRRQIEDDLINTIDRSYYSECCKSACTVSELIQYCPLKCTSNERTSC</sequence>
<evidence type="ECO:0000313" key="21">
    <source>
        <dbReference type="Proteomes" id="UP000663854"/>
    </source>
</evidence>
<dbReference type="Pfam" id="PF00018">
    <property type="entry name" value="SH3_1"/>
    <property type="match status" value="1"/>
</dbReference>
<dbReference type="InterPro" id="IPR055251">
    <property type="entry name" value="SOS1_NGEF_PH"/>
</dbReference>
<dbReference type="GO" id="GO:0008270">
    <property type="term" value="F:zinc ion binding"/>
    <property type="evidence" value="ECO:0007669"/>
    <property type="project" value="UniProtKB-KW"/>
</dbReference>
<evidence type="ECO:0000256" key="4">
    <source>
        <dbReference type="ARBA" id="ARBA00022658"/>
    </source>
</evidence>
<dbReference type="SUPFAM" id="SSF56994">
    <property type="entry name" value="Insulin-like"/>
    <property type="match status" value="1"/>
</dbReference>
<feature type="compositionally biased region" description="Low complexity" evidence="12">
    <location>
        <begin position="850"/>
        <end position="869"/>
    </location>
</feature>
<dbReference type="InterPro" id="IPR046349">
    <property type="entry name" value="C1-like_sf"/>
</dbReference>
<dbReference type="Pfam" id="PF00621">
    <property type="entry name" value="RhoGEF"/>
    <property type="match status" value="1"/>
</dbReference>
<evidence type="ECO:0000259" key="16">
    <source>
        <dbReference type="PROSITE" id="PS50010"/>
    </source>
</evidence>
<evidence type="ECO:0000259" key="18">
    <source>
        <dbReference type="PROSITE" id="PS50081"/>
    </source>
</evidence>
<proteinExistence type="inferred from homology"/>
<feature type="domain" description="Calponin-homology (CH)" evidence="17">
    <location>
        <begin position="18"/>
        <end position="138"/>
    </location>
</feature>
<evidence type="ECO:0000259" key="17">
    <source>
        <dbReference type="PROSITE" id="PS50021"/>
    </source>
</evidence>
<keyword evidence="5" id="KW-0479">Metal-binding</keyword>
<dbReference type="GO" id="GO:0016477">
    <property type="term" value="P:cell migration"/>
    <property type="evidence" value="ECO:0007669"/>
    <property type="project" value="TreeGrafter"/>
</dbReference>
<dbReference type="SUPFAM" id="SSF55550">
    <property type="entry name" value="SH2 domain"/>
    <property type="match status" value="1"/>
</dbReference>
<dbReference type="Pfam" id="PF00017">
    <property type="entry name" value="SH2"/>
    <property type="match status" value="1"/>
</dbReference>
<feature type="compositionally biased region" description="Polar residues" evidence="12">
    <location>
        <begin position="870"/>
        <end position="880"/>
    </location>
</feature>
<evidence type="ECO:0000259" key="13">
    <source>
        <dbReference type="PROSITE" id="PS50001"/>
    </source>
</evidence>
<dbReference type="Gene3D" id="2.30.30.40">
    <property type="entry name" value="SH3 Domains"/>
    <property type="match status" value="1"/>
</dbReference>
<dbReference type="Pfam" id="PF00130">
    <property type="entry name" value="C1_1"/>
    <property type="match status" value="1"/>
</dbReference>
<feature type="domain" description="Phorbol-ester/DAG-type" evidence="18">
    <location>
        <begin position="643"/>
        <end position="693"/>
    </location>
</feature>
<dbReference type="Gene3D" id="3.30.60.20">
    <property type="match status" value="1"/>
</dbReference>
<dbReference type="InterPro" id="IPR035899">
    <property type="entry name" value="DBL_dom_sf"/>
</dbReference>
<keyword evidence="22" id="KW-1185">Reference proteome</keyword>
<feature type="domain" description="SH3" evidence="14">
    <location>
        <begin position="723"/>
        <end position="797"/>
    </location>
</feature>
<organism evidence="19 21">
    <name type="scientific">Rotaria sordida</name>
    <dbReference type="NCBI Taxonomy" id="392033"/>
    <lineage>
        <taxon>Eukaryota</taxon>
        <taxon>Metazoa</taxon>
        <taxon>Spiralia</taxon>
        <taxon>Gnathifera</taxon>
        <taxon>Rotifera</taxon>
        <taxon>Eurotatoria</taxon>
        <taxon>Bdelloidea</taxon>
        <taxon>Philodinida</taxon>
        <taxon>Philodinidae</taxon>
        <taxon>Rotaria</taxon>
    </lineage>
</organism>
<dbReference type="InterPro" id="IPR001849">
    <property type="entry name" value="PH_domain"/>
</dbReference>
<name>A0A813MLH8_9BILA</name>
<evidence type="ECO:0000313" key="19">
    <source>
        <dbReference type="EMBL" id="CAF0724315.1"/>
    </source>
</evidence>
<dbReference type="InterPro" id="IPR036872">
    <property type="entry name" value="CH_dom_sf"/>
</dbReference>